<evidence type="ECO:0000259" key="2">
    <source>
        <dbReference type="Pfam" id="PF16092"/>
    </source>
</evidence>
<evidence type="ECO:0008006" key="6">
    <source>
        <dbReference type="Google" id="ProtNLM"/>
    </source>
</evidence>
<dbReference type="Pfam" id="PF23150">
    <property type="entry name" value="CFAP61_dimer"/>
    <property type="match status" value="1"/>
</dbReference>
<name>G3PDQ1_GASAC</name>
<dbReference type="CTD" id="26074"/>
<dbReference type="PANTHER" id="PTHR21178:SF8">
    <property type="entry name" value="CILIA- AND FLAGELLA-ASSOCIATED PROTEIN 61"/>
    <property type="match status" value="1"/>
</dbReference>
<evidence type="ECO:0000313" key="5">
    <source>
        <dbReference type="Proteomes" id="UP000007635"/>
    </source>
</evidence>
<dbReference type="GeneID" id="120808244"/>
<dbReference type="InterPro" id="IPR032151">
    <property type="entry name" value="CFAP61_N"/>
</dbReference>
<feature type="domain" description="FAD/NAD(P)-binding" evidence="1">
    <location>
        <begin position="568"/>
        <end position="870"/>
    </location>
</feature>
<dbReference type="Gene3D" id="3.40.630.30">
    <property type="match status" value="1"/>
</dbReference>
<dbReference type="GO" id="GO:0016491">
    <property type="term" value="F:oxidoreductase activity"/>
    <property type="evidence" value="ECO:0007669"/>
    <property type="project" value="InterPro"/>
</dbReference>
<dbReference type="Gene3D" id="3.50.50.60">
    <property type="entry name" value="FAD/NAD(P)-binding domain"/>
    <property type="match status" value="2"/>
</dbReference>
<feature type="domain" description="CFAP61 dimerisation" evidence="3">
    <location>
        <begin position="920"/>
        <end position="1037"/>
    </location>
</feature>
<dbReference type="InterPro" id="IPR023753">
    <property type="entry name" value="FAD/NAD-binding_dom"/>
</dbReference>
<dbReference type="InParanoid" id="G3PDQ1"/>
<sequence>MRTVMSASGREEAVVVRRSESADAEGIDSLIGPSAVAVFGRVNVIHLLEKANLAVTLANEREDILAHASFFDHPIGDLVDQAHWEPFLQKHFSAETCTPWNTLFLHIFLAQPDFAAACIKEIMRAVFNAVTELQHICLVSPNLGSLEPALEEVFEPLQRRKDPGRLCLAFICCREEHSPQLLIRTGRVEDYDDIMCLNAERENQRPSLLAEILEAQDEKNSTLVCESGGLVVGLMRISAQVDMTRLNADFECDDFGGFYRREEVGARRDARPEETQSAGRSAKTLNAVCIQDFIIDKNYVTRSADFISYIFNLYPDLDFCIVSVPMACPKLPLLLQSFLRRTSRASSWPPQELYVLPRAGHSGVEVRPAVAADRPALCDLVKDLRLSEALLQDLDRFYESRRDPGGAALQAFVAQHGGQLVGTLILRDEQDAEYICAHYNIENFIYFSHHRREELAQIRHLVLKSSFQHLGRHLFKEVLRLAGRSCLFHRMYPSIQGQERTQNSCIHHLDVVLDYAVPVRPRRQILYPLEELGINAPSRRITEHQAPFALSLISRKLTLEPKVTVNARIVVVGASNTGLSFLEVLCLCPHLRFYSLTLVSTHGFPGDHEHDDVGFLSTSHAYSRRDLAQLPLQSCVATVTGKMVGINRKSKLVLVSGGVKLPYDHLVLCTGLQYQVPGPPGVDLQPNGSRYTGPVPANLLTLNDLQDCAAARRWLLSNFVELEDNAVVYGDGIDVFTATETLLRLGVRGSRIHLVLPPPGGGDPRLGDPVVEGAVATALKEAEVQVHRHCLLTRMDVGGDDGPLTSVSFASEEEPLRLQCGVFINLSNKGVDYDAFRSINNSFLPFDGRLVIDATFRTCDSHVYGAGPLTKFSRRYYADEWSHGNFNSKEVGQDLAAMLLPLFDPTLQPEAPPERDRLVPLYTQAKIRGERLPGGLNYLHVTKPSATYATSPPVTHLQDRGIVTGRAETGNYFSLRLDRYDMVDELTCLSLKPLPFSNYLCLFGKHQQLLGQLSSRYRQGLIHDLYSFFRQSWCLAIYHDRFSDFEQELQQMTSNAEDGRPRDAAALRSSAARYLSYNRNLLPMFARPGQL</sequence>
<reference evidence="4 5" key="1">
    <citation type="journal article" date="2021" name="G3 (Bethesda)">
        <title>Improved contiguity of the threespine stickleback genome using long-read sequencing.</title>
        <authorList>
            <person name="Nath S."/>
            <person name="Shaw D.E."/>
            <person name="White M.A."/>
        </authorList>
    </citation>
    <scope>NUCLEOTIDE SEQUENCE [LARGE SCALE GENOMIC DNA]</scope>
    <source>
        <strain evidence="4 5">Lake Benthic</strain>
    </source>
</reference>
<feature type="domain" description="Cilia- and flagella-associated protein 61 N-terminal" evidence="2">
    <location>
        <begin position="16"/>
        <end position="260"/>
    </location>
</feature>
<dbReference type="InterPro" id="IPR056299">
    <property type="entry name" value="CFAP61_dimer"/>
</dbReference>
<dbReference type="PANTHER" id="PTHR21178">
    <property type="entry name" value="CILIA- AND FLAGELLA-ASSOCIATED PROTEIN 61"/>
    <property type="match status" value="1"/>
</dbReference>
<dbReference type="InterPro" id="IPR016181">
    <property type="entry name" value="Acyl_CoA_acyltransferase"/>
</dbReference>
<organism evidence="4 5">
    <name type="scientific">Gasterosteus aculeatus aculeatus</name>
    <name type="common">three-spined stickleback</name>
    <dbReference type="NCBI Taxonomy" id="481459"/>
    <lineage>
        <taxon>Eukaryota</taxon>
        <taxon>Metazoa</taxon>
        <taxon>Chordata</taxon>
        <taxon>Craniata</taxon>
        <taxon>Vertebrata</taxon>
        <taxon>Euteleostomi</taxon>
        <taxon>Actinopterygii</taxon>
        <taxon>Neopterygii</taxon>
        <taxon>Teleostei</taxon>
        <taxon>Neoteleostei</taxon>
        <taxon>Acanthomorphata</taxon>
        <taxon>Eupercaria</taxon>
        <taxon>Perciformes</taxon>
        <taxon>Cottioidei</taxon>
        <taxon>Gasterosteales</taxon>
        <taxon>Gasterosteidae</taxon>
        <taxon>Gasterosteus</taxon>
    </lineage>
</organism>
<protein>
    <recommendedName>
        <fullName evidence="6">Cilia- and flagella-associated protein 61 N-terminal domain-containing protein</fullName>
    </recommendedName>
</protein>
<dbReference type="Pfam" id="PF07992">
    <property type="entry name" value="Pyr_redox_2"/>
    <property type="match status" value="1"/>
</dbReference>
<dbReference type="GeneTree" id="ENSGT00390000004987"/>
<evidence type="ECO:0000259" key="1">
    <source>
        <dbReference type="Pfam" id="PF07992"/>
    </source>
</evidence>
<dbReference type="InterPro" id="IPR038884">
    <property type="entry name" value="CFAP61"/>
</dbReference>
<reference evidence="4" key="3">
    <citation type="submission" date="2025-09" db="UniProtKB">
        <authorList>
            <consortium name="Ensembl"/>
        </authorList>
    </citation>
    <scope>IDENTIFICATION</scope>
</reference>
<keyword evidence="5" id="KW-1185">Reference proteome</keyword>
<dbReference type="eggNOG" id="ENOG502QSEC">
    <property type="taxonomic scope" value="Eukaryota"/>
</dbReference>
<proteinExistence type="predicted"/>
<dbReference type="SUPFAM" id="SSF51905">
    <property type="entry name" value="FAD/NAD(P)-binding domain"/>
    <property type="match status" value="1"/>
</dbReference>
<dbReference type="InterPro" id="IPR036188">
    <property type="entry name" value="FAD/NAD-bd_sf"/>
</dbReference>
<dbReference type="RefSeq" id="XP_040016922.1">
    <property type="nucleotide sequence ID" value="XM_040160988.1"/>
</dbReference>
<dbReference type="Pfam" id="PF16092">
    <property type="entry name" value="CFAP61_N"/>
    <property type="match status" value="1"/>
</dbReference>
<dbReference type="Proteomes" id="UP000007635">
    <property type="component" value="Chromosome XVIII"/>
</dbReference>
<dbReference type="OMA" id="ANDLWLH"/>
<reference evidence="4" key="2">
    <citation type="submission" date="2025-08" db="UniProtKB">
        <authorList>
            <consortium name="Ensembl"/>
        </authorList>
    </citation>
    <scope>IDENTIFICATION</scope>
</reference>
<evidence type="ECO:0000313" key="4">
    <source>
        <dbReference type="Ensembl" id="ENSGACP00000015725.2"/>
    </source>
</evidence>
<dbReference type="STRING" id="69293.ENSGACP00000015725"/>
<accession>G3PDQ1</accession>
<dbReference type="Bgee" id="ENSGACG00000011887">
    <property type="expression patterns" value="Expressed in testis"/>
</dbReference>
<evidence type="ECO:0000259" key="3">
    <source>
        <dbReference type="Pfam" id="PF23150"/>
    </source>
</evidence>
<dbReference type="AlphaFoldDB" id="G3PDQ1"/>
<dbReference type="Ensembl" id="ENSGACT00000015756.2">
    <property type="protein sequence ID" value="ENSGACP00000015725.2"/>
    <property type="gene ID" value="ENSGACG00000011887.2"/>
</dbReference>
<dbReference type="SUPFAM" id="SSF55729">
    <property type="entry name" value="Acyl-CoA N-acyltransferases (Nat)"/>
    <property type="match status" value="1"/>
</dbReference>